<dbReference type="SUPFAM" id="SSF100950">
    <property type="entry name" value="NagB/RpiA/CoA transferase-like"/>
    <property type="match status" value="1"/>
</dbReference>
<evidence type="ECO:0000313" key="2">
    <source>
        <dbReference type="EMBL" id="MBB5209294.1"/>
    </source>
</evidence>
<proteinExistence type="predicted"/>
<dbReference type="GO" id="GO:0016787">
    <property type="term" value="F:hydrolase activity"/>
    <property type="evidence" value="ECO:0007669"/>
    <property type="project" value="UniProtKB-KW"/>
</dbReference>
<keyword evidence="2" id="KW-0378">Hydrolase</keyword>
<dbReference type="RefSeq" id="WP_183961826.1">
    <property type="nucleotide sequence ID" value="NZ_JACHHP010000005.1"/>
</dbReference>
<dbReference type="Gene3D" id="3.40.1080.20">
    <property type="entry name" value="Acetyl-CoA hydrolase/transferase C-terminal domain"/>
    <property type="match status" value="1"/>
</dbReference>
<dbReference type="Proteomes" id="UP000521199">
    <property type="component" value="Unassembled WGS sequence"/>
</dbReference>
<dbReference type="Gene3D" id="3.30.750.70">
    <property type="entry name" value="4-hydroxybutyrate coenzyme like domains"/>
    <property type="match status" value="1"/>
</dbReference>
<name>A0A7W8D7E7_9GAMM</name>
<dbReference type="EMBL" id="JACHHP010000005">
    <property type="protein sequence ID" value="MBB5209294.1"/>
    <property type="molecule type" value="Genomic_DNA"/>
</dbReference>
<dbReference type="Pfam" id="PF13336">
    <property type="entry name" value="AcetylCoA_hyd_C"/>
    <property type="match status" value="1"/>
</dbReference>
<accession>A0A7W8D7E7</accession>
<organism evidence="2 3">
    <name type="scientific">Chiayiivirga flava</name>
    <dbReference type="NCBI Taxonomy" id="659595"/>
    <lineage>
        <taxon>Bacteria</taxon>
        <taxon>Pseudomonadati</taxon>
        <taxon>Pseudomonadota</taxon>
        <taxon>Gammaproteobacteria</taxon>
        <taxon>Lysobacterales</taxon>
        <taxon>Lysobacteraceae</taxon>
        <taxon>Chiayiivirga</taxon>
    </lineage>
</organism>
<reference evidence="2 3" key="1">
    <citation type="submission" date="2020-08" db="EMBL/GenBank/DDBJ databases">
        <title>Genomic Encyclopedia of Type Strains, Phase IV (KMG-IV): sequencing the most valuable type-strain genomes for metagenomic binning, comparative biology and taxonomic classification.</title>
        <authorList>
            <person name="Goeker M."/>
        </authorList>
    </citation>
    <scope>NUCLEOTIDE SEQUENCE [LARGE SCALE GENOMIC DNA]</scope>
    <source>
        <strain evidence="2 3">DSM 24163</strain>
    </source>
</reference>
<dbReference type="AlphaFoldDB" id="A0A7W8D7E7"/>
<sequence length="663" mass="71574">MPADRLHSLPARIDALLDHAVDRLLACGGGHGELRVAAPLGLGKSHRILNALYARIAADPSRPMTLMTALSLTPPSPASDLERRFLQPFLDRHFGEDFPALDYAIAQRNGTLPAHVAIEEFYLQSGGLLGKPDAQRRYNSLNYTHVARAVAKRVPHAIVHLVAASPDGSQLSLSCNPDLTLDLLDHIERLGGARPLLLAEVHPDLPFLGGAALVARGFFDIVLEPAVPAPRLFALPRQPVADAEFAIGLYASTLVRDGGTLQIGIGALSDALTHALLLRHTRNADYRALLRALWPEVETSALVRDEGGLDPFVLGLYGASEMLMDGFAHLVDAGIVKRRVVDDIGVMRRANAGATTAEDDALLARDGQFLHGGFFLGSHDFYAWLRGLPPDTARAIGMTRISHINELYGLNQELEALQRRDARFFNTCMMATALGAAVSDALDDGQVVSGVGGQYNFVAMAHALDDARSVLMLRATRTSGGTLRSNIVWNYGHTTIPRHLRDICITEYGIADLRGMCDEDCIAAMLRIADSACAPGLRAQALQAGKLATDTPTPTPGRNTAAALRATLAPFRAAGLLPDYPLGSDFTPVEQHLARALGWLKRNTATRGGMLSTLWAALRASSRDADDEAMRRMALDRPTGWREHLSAGLVRLALARTRDRARS</sequence>
<dbReference type="PANTHER" id="PTHR21432:SF20">
    <property type="entry name" value="ACETYL-COA HYDROLASE"/>
    <property type="match status" value="1"/>
</dbReference>
<dbReference type="InterPro" id="IPR038460">
    <property type="entry name" value="AcetylCoA_hyd_C_sf"/>
</dbReference>
<protein>
    <submittedName>
        <fullName evidence="2">Acyl-CoA hydrolase</fullName>
    </submittedName>
</protein>
<dbReference type="InterPro" id="IPR046433">
    <property type="entry name" value="ActCoA_hydro"/>
</dbReference>
<evidence type="ECO:0000313" key="3">
    <source>
        <dbReference type="Proteomes" id="UP000521199"/>
    </source>
</evidence>
<feature type="domain" description="Acetyl-CoA hydrolase/transferase C-terminal" evidence="1">
    <location>
        <begin position="377"/>
        <end position="540"/>
    </location>
</feature>
<evidence type="ECO:0000259" key="1">
    <source>
        <dbReference type="Pfam" id="PF13336"/>
    </source>
</evidence>
<dbReference type="InterPro" id="IPR026888">
    <property type="entry name" value="AcetylCoA_hyd_C"/>
</dbReference>
<comment type="caution">
    <text evidence="2">The sequence shown here is derived from an EMBL/GenBank/DDBJ whole genome shotgun (WGS) entry which is preliminary data.</text>
</comment>
<dbReference type="InterPro" id="IPR037171">
    <property type="entry name" value="NagB/RpiA_transferase-like"/>
</dbReference>
<keyword evidence="3" id="KW-1185">Reference proteome</keyword>
<gene>
    <name evidence="2" type="ORF">HNQ52_002857</name>
</gene>
<dbReference type="GO" id="GO:0006083">
    <property type="term" value="P:acetate metabolic process"/>
    <property type="evidence" value="ECO:0007669"/>
    <property type="project" value="InterPro"/>
</dbReference>
<dbReference type="GO" id="GO:0008775">
    <property type="term" value="F:acetate CoA-transferase activity"/>
    <property type="evidence" value="ECO:0007669"/>
    <property type="project" value="InterPro"/>
</dbReference>
<dbReference type="PANTHER" id="PTHR21432">
    <property type="entry name" value="ACETYL-COA HYDROLASE-RELATED"/>
    <property type="match status" value="1"/>
</dbReference>